<feature type="domain" description="Bacterial repeat" evidence="2">
    <location>
        <begin position="260"/>
        <end position="330"/>
    </location>
</feature>
<name>A0A1G7VMU3_9BACT</name>
<dbReference type="InterPro" id="IPR042229">
    <property type="entry name" value="Listeria/Bacterioides_rpt_sf"/>
</dbReference>
<feature type="chain" id="PRO_5011718449" evidence="1">
    <location>
        <begin position="26"/>
        <end position="753"/>
    </location>
</feature>
<keyword evidence="1" id="KW-0732">Signal</keyword>
<protein>
    <submittedName>
        <fullName evidence="3">Listeria/Bacterioides repeat-containing protein</fullName>
    </submittedName>
</protein>
<evidence type="ECO:0000256" key="1">
    <source>
        <dbReference type="SAM" id="SignalP"/>
    </source>
</evidence>
<keyword evidence="4" id="KW-1185">Reference proteome</keyword>
<dbReference type="Pfam" id="PF18998">
    <property type="entry name" value="Flg_new_2"/>
    <property type="match status" value="1"/>
</dbReference>
<feature type="signal peptide" evidence="1">
    <location>
        <begin position="1"/>
        <end position="25"/>
    </location>
</feature>
<dbReference type="EMBL" id="FNCQ01000006">
    <property type="protein sequence ID" value="SDG60901.1"/>
    <property type="molecule type" value="Genomic_DNA"/>
</dbReference>
<organism evidence="3 4">
    <name type="scientific">Prevotella communis</name>
    <dbReference type="NCBI Taxonomy" id="2913614"/>
    <lineage>
        <taxon>Bacteria</taxon>
        <taxon>Pseudomonadati</taxon>
        <taxon>Bacteroidota</taxon>
        <taxon>Bacteroidia</taxon>
        <taxon>Bacteroidales</taxon>
        <taxon>Prevotellaceae</taxon>
        <taxon>Prevotella</taxon>
    </lineage>
</organism>
<dbReference type="Gene3D" id="2.60.40.4270">
    <property type="entry name" value="Listeria-Bacteroides repeat domain"/>
    <property type="match status" value="1"/>
</dbReference>
<evidence type="ECO:0000313" key="4">
    <source>
        <dbReference type="Proteomes" id="UP000198779"/>
    </source>
</evidence>
<dbReference type="InterPro" id="IPR044060">
    <property type="entry name" value="Bacterial_rp_domain"/>
</dbReference>
<evidence type="ECO:0000259" key="2">
    <source>
        <dbReference type="Pfam" id="PF18998"/>
    </source>
</evidence>
<accession>A0A1G7VMU3</accession>
<dbReference type="AlphaFoldDB" id="A0A1G7VMU3"/>
<proteinExistence type="predicted"/>
<dbReference type="RefSeq" id="WP_143010114.1">
    <property type="nucleotide sequence ID" value="NZ_FNCQ01000006.1"/>
</dbReference>
<evidence type="ECO:0000313" key="3">
    <source>
        <dbReference type="EMBL" id="SDG60901.1"/>
    </source>
</evidence>
<dbReference type="STRING" id="645274.SAMN04487901_10640"/>
<dbReference type="Proteomes" id="UP000198779">
    <property type="component" value="Unassembled WGS sequence"/>
</dbReference>
<sequence>MKHFNLLKTTLLLCALIVGSLCGWAQVSSVAPSDGNSYVIAAYVNSKYYALPNGSVGGGTINGTEITLNALNKVNTSVAQGKTWTLNEGSTTGQFYIQYTSGSDTYSLYKNGTSTSNHNFAVNKSSKNYWTFTSNGTGYTVAAVGRGTNNLNIKCSSGTFSCDANATPIILLEVGDVPEYTVTEESNNTFYGTVSKDGFVITASPNSGYRVSTTIPYTISPIGSATVVQNGNQFTVTPSANTTVTINFEEIPAHTISCVASPIEGGSIETASATIREGETTNITATANSGYKFVGWTVTGTGSDLTSTNTNPTTLTMGSADAIVTASFEAVVTHEVKWSVNGLIIKTENVEENQPINFVAPTEGVPAGYTFMGWVAATNKIDTPVDTDPSANYVTSGTSTEDITFYAVMAKLKSASTETVVTLSNKMIKDNATSKTSYSDSYNIDNWTGRYLINNNSGNYTLQLGYNTDKSKGAYNSHLTTPSAENDIMSVTIEANQAVTFYLCSSADLGTADSKEATYGYGSTTSGNKTITINVIGSTKQLFIYPSGTANIKSISMTYGSPAVYDGYCTATPSVSVEVSSAGYATFASDYDLDYSSVAGLKAYKATVSGTTITFNKVTEVPAGEGVLLQGEGTFEVPVKSVDAWADDDNAFVRGTGAAVATGDGPYNYILNKVNGVVGFYKANGQTVAKNRAYLQSTTAAARISLNFDEETTGVSEVAKSDVNNKVFDLQGRHIAQPTKGLYIMNGRKVLVK</sequence>
<gene>
    <name evidence="3" type="ORF">SAMN04487901_10640</name>
</gene>
<reference evidence="4" key="1">
    <citation type="submission" date="2016-10" db="EMBL/GenBank/DDBJ databases">
        <authorList>
            <person name="Varghese N."/>
            <person name="Submissions S."/>
        </authorList>
    </citation>
    <scope>NUCLEOTIDE SEQUENCE [LARGE SCALE GENOMIC DNA]</scope>
    <source>
        <strain evidence="4">BP1-148</strain>
    </source>
</reference>